<dbReference type="Gene3D" id="1.10.3210.40">
    <property type="match status" value="1"/>
</dbReference>
<keyword evidence="4" id="KW-1185">Reference proteome</keyword>
<feature type="region of interest" description="Disordered" evidence="1">
    <location>
        <begin position="14"/>
        <end position="38"/>
    </location>
</feature>
<organism evidence="3 4">
    <name type="scientific">Chromobacterium fluminis</name>
    <dbReference type="NCBI Taxonomy" id="3044269"/>
    <lineage>
        <taxon>Bacteria</taxon>
        <taxon>Pseudomonadati</taxon>
        <taxon>Pseudomonadota</taxon>
        <taxon>Betaproteobacteria</taxon>
        <taxon>Neisseriales</taxon>
        <taxon>Chromobacteriaceae</taxon>
        <taxon>Chromobacterium</taxon>
    </lineage>
</organism>
<dbReference type="RefSeq" id="WP_166451035.1">
    <property type="nucleotide sequence ID" value="NZ_JAAOMA010000004.1"/>
</dbReference>
<dbReference type="Proteomes" id="UP001515641">
    <property type="component" value="Unassembled WGS sequence"/>
</dbReference>
<gene>
    <name evidence="3" type="ORF">HA052_04880</name>
</gene>
<evidence type="ECO:0000256" key="1">
    <source>
        <dbReference type="SAM" id="MobiDB-lite"/>
    </source>
</evidence>
<feature type="region of interest" description="Disordered" evidence="1">
    <location>
        <begin position="499"/>
        <end position="518"/>
    </location>
</feature>
<protein>
    <recommendedName>
        <fullName evidence="2">Uncharacterized domain-containing protein</fullName>
    </recommendedName>
</protein>
<accession>A0ABX0KYF4</accession>
<name>A0ABX0KYF4_9NEIS</name>
<dbReference type="Pfam" id="PF07514">
    <property type="entry name" value="TraI_2"/>
    <property type="match status" value="1"/>
</dbReference>
<dbReference type="NCBIfam" id="NF041494">
    <property type="entry name" value="MobH"/>
    <property type="match status" value="1"/>
</dbReference>
<sequence>MNWKILLRNMLGTRPTPAVPEEPSSPIPPAKPPKAPRPAAITHRYPAIDAGLDATLTIDELLEGQKDLLSGIKLGAGGGQAFHSLFYPAIVDLTSWIHALPANESGNHFGAGGLLRLSLELAFHCLQVADQSLFARSEPTERRRQVEPCWRFAAFLAGLYSELHVIPIRMHITADNGTVWPCHTTPLIEFIEQQKTHAYFVRFKPADHSNREMSALFAHRLISQSALQYLQDGHHMIVPTLMAALGGKTISSEHQKLQEILESVRLKVIRADLARQPSSYGKVKVGVHLEPYLLDAMRSLVREGVWRINEPKERLWYTQEGLFLFWKTGFQELLTQLQTQKIPGAPINPETVAEILLAERIIVPGPDGRAYWPISAPGSDRVFDGLKFADPLSLLGDTEIQPIKESVTGQRKPAPRKKKEEKPKSADLFSEDPASSPLMPAVESTSKTGSVASGALPHDDDSSIVSEEPLQGELVERDAVVDESDLTFRAAECSISEELPTTSEETFSQNHSGQVNEPQSSIESLPVVMNPSVTAPSGFTAAASASPVSLSVSEHAEKLLRQLGDETISDFLRATIIDIEKGTISDSVQNSFGVGIKRSLIPMYGVEESTVLSCLSSVGWLAVNPEKPNAKYHKIEINGTSTMFLLLYPKVAAGLGLKGHINV</sequence>
<comment type="caution">
    <text evidence="3">The sequence shown here is derived from an EMBL/GenBank/DDBJ whole genome shotgun (WGS) entry which is preliminary data.</text>
</comment>
<proteinExistence type="predicted"/>
<evidence type="ECO:0000313" key="3">
    <source>
        <dbReference type="EMBL" id="NHR04525.1"/>
    </source>
</evidence>
<reference evidence="3 4" key="1">
    <citation type="submission" date="2020-03" db="EMBL/GenBank/DDBJ databases">
        <title>Draft genome sequence of environmentally isolated cultures.</title>
        <authorList>
            <person name="Wilson H.S."/>
            <person name="De Leon M.E."/>
        </authorList>
    </citation>
    <scope>NUCLEOTIDE SEQUENCE [LARGE SCALE GENOMIC DNA]</scope>
    <source>
        <strain evidence="3 4">HSC-31F16</strain>
    </source>
</reference>
<feature type="domain" description="Uncharacterised" evidence="2">
    <location>
        <begin position="65"/>
        <end position="371"/>
    </location>
</feature>
<feature type="region of interest" description="Disordered" evidence="1">
    <location>
        <begin position="401"/>
        <end position="466"/>
    </location>
</feature>
<dbReference type="EMBL" id="JAAOMA010000004">
    <property type="protein sequence ID" value="NHR04525.1"/>
    <property type="molecule type" value="Genomic_DNA"/>
</dbReference>
<evidence type="ECO:0000313" key="4">
    <source>
        <dbReference type="Proteomes" id="UP001515641"/>
    </source>
</evidence>
<evidence type="ECO:0000259" key="2">
    <source>
        <dbReference type="Pfam" id="PF07514"/>
    </source>
</evidence>
<dbReference type="InterPro" id="IPR011119">
    <property type="entry name" value="Unchr_helicase_relaxase_TraI"/>
</dbReference>
<feature type="compositionally biased region" description="Pro residues" evidence="1">
    <location>
        <begin position="17"/>
        <end position="36"/>
    </location>
</feature>